<evidence type="ECO:0000259" key="11">
    <source>
        <dbReference type="PROSITE" id="PS50262"/>
    </source>
</evidence>
<dbReference type="InterPro" id="IPR000276">
    <property type="entry name" value="GPCR_Rhodpsn"/>
</dbReference>
<dbReference type="SUPFAM" id="SSF81321">
    <property type="entry name" value="Family A G protein-coupled receptor-like"/>
    <property type="match status" value="1"/>
</dbReference>
<dbReference type="GeneID" id="116225188"/>
<keyword evidence="4 10" id="KW-1133">Transmembrane helix</keyword>
<protein>
    <submittedName>
        <fullName evidence="13">Probable G-protein coupled receptor 82</fullName>
    </submittedName>
</protein>
<comment type="similarity">
    <text evidence="9">Belongs to the G-protein coupled receptor 1 family.</text>
</comment>
<feature type="transmembrane region" description="Helical" evidence="10">
    <location>
        <begin position="143"/>
        <end position="165"/>
    </location>
</feature>
<feature type="transmembrane region" description="Helical" evidence="10">
    <location>
        <begin position="97"/>
        <end position="122"/>
    </location>
</feature>
<dbReference type="PRINTS" id="PR00237">
    <property type="entry name" value="GPCRRHODOPSN"/>
</dbReference>
<name>A0A6P8GX26_CLUHA</name>
<dbReference type="Proteomes" id="UP000515152">
    <property type="component" value="Chromosome 2"/>
</dbReference>
<keyword evidence="7 9" id="KW-0675">Receptor</keyword>
<evidence type="ECO:0000256" key="6">
    <source>
        <dbReference type="ARBA" id="ARBA00023136"/>
    </source>
</evidence>
<keyword evidence="12" id="KW-1185">Reference proteome</keyword>
<dbReference type="PANTHER" id="PTHR24231">
    <property type="entry name" value="PURINOCEPTOR-RELATED G-PROTEIN COUPLED RECEPTOR"/>
    <property type="match status" value="1"/>
</dbReference>
<feature type="transmembrane region" description="Helical" evidence="10">
    <location>
        <begin position="237"/>
        <end position="258"/>
    </location>
</feature>
<dbReference type="PROSITE" id="PS50262">
    <property type="entry name" value="G_PROTEIN_RECEP_F1_2"/>
    <property type="match status" value="1"/>
</dbReference>
<dbReference type="Pfam" id="PF00001">
    <property type="entry name" value="7tm_1"/>
    <property type="match status" value="1"/>
</dbReference>
<dbReference type="OrthoDB" id="9946711at2759"/>
<keyword evidence="8 9" id="KW-0807">Transducer</keyword>
<evidence type="ECO:0000256" key="3">
    <source>
        <dbReference type="ARBA" id="ARBA00022692"/>
    </source>
</evidence>
<evidence type="ECO:0000313" key="12">
    <source>
        <dbReference type="Proteomes" id="UP000515152"/>
    </source>
</evidence>
<sequence>MDYGLNSSDNCTLKPAVSHSEVLPWFYLFLALLGFLTNGLVLFDLWRAKRKPTAIFGLNMVVSDIILCISFFFRIAFYKNSNHWKADAPLCSGVLSVAIAVFYVNIYCNMCFLLWTSINRYVTVVQPNYAVLQAFRKPQRCHLLCAATWLLFLVTVSARVGSTIVKTSETIDTCFHLMVKKEPTVSLVFGTMLFFFILGAMLVSYGLLLRHLQKICRSSLMSAWFGPGGGLRVKRKVLASMLVFLACFLPHHIMRSIMLLSEPGNCTTMAQKYSQVKSVTVLVAALNCCLNPILYLVLRSPCCRGKRPKRSPVVTDCSRNQVPQINITEAS</sequence>
<keyword evidence="5 9" id="KW-0297">G-protein coupled receptor</keyword>
<organism evidence="12 13">
    <name type="scientific">Clupea harengus</name>
    <name type="common">Atlantic herring</name>
    <dbReference type="NCBI Taxonomy" id="7950"/>
    <lineage>
        <taxon>Eukaryota</taxon>
        <taxon>Metazoa</taxon>
        <taxon>Chordata</taxon>
        <taxon>Craniata</taxon>
        <taxon>Vertebrata</taxon>
        <taxon>Euteleostomi</taxon>
        <taxon>Actinopterygii</taxon>
        <taxon>Neopterygii</taxon>
        <taxon>Teleostei</taxon>
        <taxon>Clupei</taxon>
        <taxon>Clupeiformes</taxon>
        <taxon>Clupeoidei</taxon>
        <taxon>Clupeidae</taxon>
        <taxon>Clupea</taxon>
    </lineage>
</organism>
<feature type="domain" description="G-protein coupled receptors family 1 profile" evidence="11">
    <location>
        <begin position="34"/>
        <end position="295"/>
    </location>
</feature>
<dbReference type="GO" id="GO:0005886">
    <property type="term" value="C:plasma membrane"/>
    <property type="evidence" value="ECO:0007669"/>
    <property type="project" value="UniProtKB-SubCell"/>
</dbReference>
<evidence type="ECO:0000256" key="4">
    <source>
        <dbReference type="ARBA" id="ARBA00022989"/>
    </source>
</evidence>
<dbReference type="InterPro" id="IPR017452">
    <property type="entry name" value="GPCR_Rhodpsn_7TM"/>
</dbReference>
<dbReference type="RefSeq" id="XP_031443023.1">
    <property type="nucleotide sequence ID" value="XM_031587163.2"/>
</dbReference>
<accession>A0A6P8GX26</accession>
<feature type="transmembrane region" description="Helical" evidence="10">
    <location>
        <begin position="278"/>
        <end position="298"/>
    </location>
</feature>
<dbReference type="PRINTS" id="PR01157">
    <property type="entry name" value="P2YPURNOCPTR"/>
</dbReference>
<dbReference type="GO" id="GO:0004930">
    <property type="term" value="F:G protein-coupled receptor activity"/>
    <property type="evidence" value="ECO:0007669"/>
    <property type="project" value="UniProtKB-KW"/>
</dbReference>
<evidence type="ECO:0000256" key="5">
    <source>
        <dbReference type="ARBA" id="ARBA00023040"/>
    </source>
</evidence>
<dbReference type="PROSITE" id="PS00237">
    <property type="entry name" value="G_PROTEIN_RECEP_F1_1"/>
    <property type="match status" value="1"/>
</dbReference>
<proteinExistence type="inferred from homology"/>
<keyword evidence="3 9" id="KW-0812">Transmembrane</keyword>
<evidence type="ECO:0000313" key="13">
    <source>
        <dbReference type="RefSeq" id="XP_031443023.1"/>
    </source>
</evidence>
<reference evidence="13" key="1">
    <citation type="submission" date="2025-08" db="UniProtKB">
        <authorList>
            <consortium name="RefSeq"/>
        </authorList>
    </citation>
    <scope>IDENTIFICATION</scope>
</reference>
<feature type="transmembrane region" description="Helical" evidence="10">
    <location>
        <begin position="25"/>
        <end position="43"/>
    </location>
</feature>
<dbReference type="AlphaFoldDB" id="A0A6P8GX26"/>
<dbReference type="PANTHER" id="PTHR24231:SF47">
    <property type="entry name" value="G-PROTEIN COUPLED RECEPTOR 82-RELATED"/>
    <property type="match status" value="1"/>
</dbReference>
<dbReference type="Gene3D" id="1.20.1070.10">
    <property type="entry name" value="Rhodopsin 7-helix transmembrane proteins"/>
    <property type="match status" value="1"/>
</dbReference>
<gene>
    <name evidence="13" type="primary">gpr82</name>
</gene>
<evidence type="ECO:0000256" key="2">
    <source>
        <dbReference type="ARBA" id="ARBA00022475"/>
    </source>
</evidence>
<keyword evidence="2" id="KW-1003">Cell membrane</keyword>
<evidence type="ECO:0000256" key="8">
    <source>
        <dbReference type="ARBA" id="ARBA00023224"/>
    </source>
</evidence>
<keyword evidence="6 10" id="KW-0472">Membrane</keyword>
<evidence type="ECO:0000256" key="7">
    <source>
        <dbReference type="ARBA" id="ARBA00023170"/>
    </source>
</evidence>
<dbReference type="KEGG" id="char:116225188"/>
<feature type="transmembrane region" description="Helical" evidence="10">
    <location>
        <begin position="55"/>
        <end position="77"/>
    </location>
</feature>
<evidence type="ECO:0000256" key="10">
    <source>
        <dbReference type="SAM" id="Phobius"/>
    </source>
</evidence>
<comment type="subcellular location">
    <subcellularLocation>
        <location evidence="1">Cell membrane</location>
        <topology evidence="1">Multi-pass membrane protein</topology>
    </subcellularLocation>
</comment>
<evidence type="ECO:0000256" key="9">
    <source>
        <dbReference type="RuleBase" id="RU000688"/>
    </source>
</evidence>
<feature type="transmembrane region" description="Helical" evidence="10">
    <location>
        <begin position="185"/>
        <end position="208"/>
    </location>
</feature>
<dbReference type="CTD" id="27197"/>
<evidence type="ECO:0000256" key="1">
    <source>
        <dbReference type="ARBA" id="ARBA00004651"/>
    </source>
</evidence>